<keyword evidence="7" id="KW-1185">Reference proteome</keyword>
<evidence type="ECO:0000259" key="5">
    <source>
        <dbReference type="Pfam" id="PF02837"/>
    </source>
</evidence>
<dbReference type="PANTHER" id="PTHR42732:SF2">
    <property type="entry name" value="BETA-MANNOSIDASE"/>
    <property type="match status" value="1"/>
</dbReference>
<dbReference type="RefSeq" id="WP_130436363.1">
    <property type="nucleotide sequence ID" value="NZ_SGXF01000009.1"/>
</dbReference>
<organism evidence="6 7">
    <name type="scientific">Cuneatibacter caecimuris</name>
    <dbReference type="NCBI Taxonomy" id="1796618"/>
    <lineage>
        <taxon>Bacteria</taxon>
        <taxon>Bacillati</taxon>
        <taxon>Bacillota</taxon>
        <taxon>Clostridia</taxon>
        <taxon>Lachnospirales</taxon>
        <taxon>Lachnospiraceae</taxon>
        <taxon>Cuneatibacter</taxon>
    </lineage>
</organism>
<keyword evidence="3" id="KW-0326">Glycosidase</keyword>
<gene>
    <name evidence="6" type="ORF">EV209_3143</name>
</gene>
<sequence length="595" mass="69091">MRVKDAVLTALHRPEDRDVKQLWTRWGEQVQKDAHTDTYVPFPEYPRPQMKREQYEILNGWWQYAIKDTWEKPETWDGRILVPFSPETALSGVERQLRPEEYLWYRREIFVTERPEKKRLLLHFGAVDQCCALWVNGKAVLRHVGGYLPFTADITDAVREGNNEICLRVQDYSDTSYHSRGKQTLNRGGMFYTAQSGIWQTVWSEWVPETYISSLRLTPLYDGGKLEIAAETESAGAESLAVRARVYDRGRLISEIEGAAGSALQAEIPDVKSWSPEDPFLYDLEIEYGEDRVRSYFAMRCITVEKDCKGVPRLCLNHQPYFQKGLLDQGYWPEGLYTPPCEQAFVWELEQVKALGFNMLRKHLKIEPLRWYYHCDRLGILVWQDMVNGGGKYSRLATCYLVTVLPPLARLLPDRLYGLLARKDAAGRREWMRECRETVKYLCSSPCIAAWVPFNEGWGQFDAGRAVREIRKLDRTRLIDEASGWYDQGHGDLRSIHNYFYRLKVPKDRRPVALTEYGGYACFLEEHAFAPKAYGYRTCRGTEEFREAYEKLEETVEALKPHGLCASVYTQLSDVEEEVNGLFTYDRKVCKISQG</sequence>
<comment type="similarity">
    <text evidence="1">Belongs to the glycosyl hydrolase 2 family.</text>
</comment>
<dbReference type="InterPro" id="IPR036156">
    <property type="entry name" value="Beta-gal/glucu_dom_sf"/>
</dbReference>
<dbReference type="SUPFAM" id="SSF49303">
    <property type="entry name" value="beta-Galactosidase/glucuronidase domain"/>
    <property type="match status" value="1"/>
</dbReference>
<dbReference type="OrthoDB" id="9762066at2"/>
<dbReference type="GO" id="GO:0005975">
    <property type="term" value="P:carbohydrate metabolic process"/>
    <property type="evidence" value="ECO:0007669"/>
    <property type="project" value="InterPro"/>
</dbReference>
<dbReference type="EMBL" id="SGXF01000009">
    <property type="protein sequence ID" value="RZS92429.1"/>
    <property type="molecule type" value="Genomic_DNA"/>
</dbReference>
<dbReference type="Proteomes" id="UP000292927">
    <property type="component" value="Unassembled WGS sequence"/>
</dbReference>
<evidence type="ECO:0000313" key="7">
    <source>
        <dbReference type="Proteomes" id="UP000292927"/>
    </source>
</evidence>
<evidence type="ECO:0000313" key="6">
    <source>
        <dbReference type="EMBL" id="RZS92429.1"/>
    </source>
</evidence>
<dbReference type="SUPFAM" id="SSF49785">
    <property type="entry name" value="Galactose-binding domain-like"/>
    <property type="match status" value="1"/>
</dbReference>
<feature type="domain" description="Glycosyl hydrolases family 2 sugar binding" evidence="5">
    <location>
        <begin position="103"/>
        <end position="179"/>
    </location>
</feature>
<dbReference type="GO" id="GO:0004553">
    <property type="term" value="F:hydrolase activity, hydrolyzing O-glycosyl compounds"/>
    <property type="evidence" value="ECO:0007669"/>
    <property type="project" value="InterPro"/>
</dbReference>
<dbReference type="Gene3D" id="3.20.20.80">
    <property type="entry name" value="Glycosidases"/>
    <property type="match status" value="1"/>
</dbReference>
<dbReference type="InterPro" id="IPR006102">
    <property type="entry name" value="Ig-like_GH2"/>
</dbReference>
<dbReference type="InterPro" id="IPR051913">
    <property type="entry name" value="GH2_Domain-Containing"/>
</dbReference>
<feature type="domain" description="Glycoside hydrolase family 2 immunoglobulin-like beta-sandwich" evidence="4">
    <location>
        <begin position="210"/>
        <end position="300"/>
    </location>
</feature>
<dbReference type="Pfam" id="PF00703">
    <property type="entry name" value="Glyco_hydro_2"/>
    <property type="match status" value="1"/>
</dbReference>
<comment type="caution">
    <text evidence="6">The sequence shown here is derived from an EMBL/GenBank/DDBJ whole genome shotgun (WGS) entry which is preliminary data.</text>
</comment>
<dbReference type="PANTHER" id="PTHR42732">
    <property type="entry name" value="BETA-GALACTOSIDASE"/>
    <property type="match status" value="1"/>
</dbReference>
<dbReference type="Gene3D" id="2.60.120.260">
    <property type="entry name" value="Galactose-binding domain-like"/>
    <property type="match status" value="1"/>
</dbReference>
<proteinExistence type="inferred from homology"/>
<evidence type="ECO:0000259" key="4">
    <source>
        <dbReference type="Pfam" id="PF00703"/>
    </source>
</evidence>
<evidence type="ECO:0000256" key="3">
    <source>
        <dbReference type="ARBA" id="ARBA00023295"/>
    </source>
</evidence>
<dbReference type="AlphaFoldDB" id="A0A4V2F5D4"/>
<dbReference type="InterPro" id="IPR013783">
    <property type="entry name" value="Ig-like_fold"/>
</dbReference>
<protein>
    <submittedName>
        <fullName evidence="6">Glycosyl hydrolase family 2</fullName>
    </submittedName>
</protein>
<reference evidence="6 7" key="1">
    <citation type="submission" date="2019-02" db="EMBL/GenBank/DDBJ databases">
        <title>Genomic Encyclopedia of Type Strains, Phase IV (KMG-IV): sequencing the most valuable type-strain genomes for metagenomic binning, comparative biology and taxonomic classification.</title>
        <authorList>
            <person name="Goeker M."/>
        </authorList>
    </citation>
    <scope>NUCLEOTIDE SEQUENCE [LARGE SCALE GENOMIC DNA]</scope>
    <source>
        <strain evidence="6 7">DSM 29486</strain>
    </source>
</reference>
<dbReference type="InterPro" id="IPR006104">
    <property type="entry name" value="Glyco_hydro_2_N"/>
</dbReference>
<evidence type="ECO:0000256" key="2">
    <source>
        <dbReference type="ARBA" id="ARBA00022801"/>
    </source>
</evidence>
<dbReference type="Gene3D" id="2.60.40.10">
    <property type="entry name" value="Immunoglobulins"/>
    <property type="match status" value="1"/>
</dbReference>
<name>A0A4V2F5D4_9FIRM</name>
<dbReference type="SUPFAM" id="SSF51445">
    <property type="entry name" value="(Trans)glycosidases"/>
    <property type="match status" value="1"/>
</dbReference>
<accession>A0A4V2F5D4</accession>
<evidence type="ECO:0000256" key="1">
    <source>
        <dbReference type="ARBA" id="ARBA00007401"/>
    </source>
</evidence>
<keyword evidence="2 6" id="KW-0378">Hydrolase</keyword>
<dbReference type="InterPro" id="IPR008979">
    <property type="entry name" value="Galactose-bd-like_sf"/>
</dbReference>
<dbReference type="Pfam" id="PF02837">
    <property type="entry name" value="Glyco_hydro_2_N"/>
    <property type="match status" value="1"/>
</dbReference>
<dbReference type="InterPro" id="IPR017853">
    <property type="entry name" value="GH"/>
</dbReference>